<keyword evidence="1" id="KW-0472">Membrane</keyword>
<keyword evidence="1" id="KW-0812">Transmembrane</keyword>
<feature type="transmembrane region" description="Helical" evidence="1">
    <location>
        <begin position="20"/>
        <end position="39"/>
    </location>
</feature>
<accession>A0A2S8SWJ3</accession>
<keyword evidence="3" id="KW-1185">Reference proteome</keyword>
<sequence length="51" mass="5522">MKSDSLPISAAPEREKASSLWFFTAFFAVVLAGLAKTVIAERFSPQSSDSE</sequence>
<dbReference type="AlphaFoldDB" id="A0A2S8SWJ3"/>
<protein>
    <submittedName>
        <fullName evidence="2">Uncharacterized protein</fullName>
    </submittedName>
</protein>
<dbReference type="EMBL" id="NIGF01000002">
    <property type="protein sequence ID" value="PQV65144.1"/>
    <property type="molecule type" value="Genomic_DNA"/>
</dbReference>
<dbReference type="InParanoid" id="A0A2S8SWJ3"/>
<reference evidence="2 3" key="1">
    <citation type="journal article" date="2018" name="Syst. Appl. Microbiol.">
        <title>Abditibacterium utsteinense sp. nov., the first cultivated member of candidate phylum FBP, isolated from ice-free Antarctic soil samples.</title>
        <authorList>
            <person name="Tahon G."/>
            <person name="Tytgat B."/>
            <person name="Lebbe L."/>
            <person name="Carlier A."/>
            <person name="Willems A."/>
        </authorList>
    </citation>
    <scope>NUCLEOTIDE SEQUENCE [LARGE SCALE GENOMIC DNA]</scope>
    <source>
        <strain evidence="2 3">LMG 29911</strain>
    </source>
</reference>
<dbReference type="Proteomes" id="UP000237684">
    <property type="component" value="Unassembled WGS sequence"/>
</dbReference>
<gene>
    <name evidence="2" type="ORF">B1R32_102152</name>
</gene>
<evidence type="ECO:0000313" key="3">
    <source>
        <dbReference type="Proteomes" id="UP000237684"/>
    </source>
</evidence>
<evidence type="ECO:0000313" key="2">
    <source>
        <dbReference type="EMBL" id="PQV65144.1"/>
    </source>
</evidence>
<organism evidence="2 3">
    <name type="scientific">Abditibacterium utsteinense</name>
    <dbReference type="NCBI Taxonomy" id="1960156"/>
    <lineage>
        <taxon>Bacteria</taxon>
        <taxon>Pseudomonadati</taxon>
        <taxon>Abditibacteriota</taxon>
        <taxon>Abditibacteriia</taxon>
        <taxon>Abditibacteriales</taxon>
        <taxon>Abditibacteriaceae</taxon>
        <taxon>Abditibacterium</taxon>
    </lineage>
</organism>
<keyword evidence="1" id="KW-1133">Transmembrane helix</keyword>
<comment type="caution">
    <text evidence="2">The sequence shown here is derived from an EMBL/GenBank/DDBJ whole genome shotgun (WGS) entry which is preliminary data.</text>
</comment>
<name>A0A2S8SWJ3_9BACT</name>
<evidence type="ECO:0000256" key="1">
    <source>
        <dbReference type="SAM" id="Phobius"/>
    </source>
</evidence>
<proteinExistence type="predicted"/>
<dbReference type="RefSeq" id="WP_157947499.1">
    <property type="nucleotide sequence ID" value="NZ_NIGF01000002.1"/>
</dbReference>